<protein>
    <recommendedName>
        <fullName evidence="7">Golgi phosphoprotein 3 (GPP34)</fullName>
    </recommendedName>
</protein>
<dbReference type="InterPro" id="IPR038261">
    <property type="entry name" value="GPP34-like_sf"/>
</dbReference>
<dbReference type="Gene3D" id="1.10.3630.10">
    <property type="entry name" value="yeast vps74-n-term truncation variant domain like"/>
    <property type="match status" value="1"/>
</dbReference>
<evidence type="ECO:0000256" key="4">
    <source>
        <dbReference type="ARBA" id="ARBA00023136"/>
    </source>
</evidence>
<evidence type="ECO:0000313" key="6">
    <source>
        <dbReference type="Proteomes" id="UP000741013"/>
    </source>
</evidence>
<evidence type="ECO:0000313" key="5">
    <source>
        <dbReference type="EMBL" id="MBP2181452.1"/>
    </source>
</evidence>
<evidence type="ECO:0000256" key="3">
    <source>
        <dbReference type="ARBA" id="ARBA00023121"/>
    </source>
</evidence>
<proteinExistence type="predicted"/>
<dbReference type="Proteomes" id="UP000741013">
    <property type="component" value="Unassembled WGS sequence"/>
</dbReference>
<comment type="subcellular location">
    <subcellularLocation>
        <location evidence="1">Golgi apparatus membrane</location>
        <topology evidence="1">Peripheral membrane protein</topology>
        <orientation evidence="1">Cytoplasmic side</orientation>
    </subcellularLocation>
</comment>
<keyword evidence="4" id="KW-0472">Membrane</keyword>
<dbReference type="InterPro" id="IPR008628">
    <property type="entry name" value="GPP34-like"/>
</dbReference>
<name>A0ABS4PPU3_9PSEU</name>
<keyword evidence="3" id="KW-0446">Lipid-binding</keyword>
<sequence>MLIAEDLVLLVFDDETGKPDSTVTNLAYALAGALLIELGIENRVGVGEGSKGRLELLDRTPTGRQALDDALAKLEKYEGRKPKDVIAPLSGQRLTERLLEGLAERGVLRREEGKVLKLFPVTRWPAEDSAHELKLRETLNAVLVDGQDPDERTAALIAVLAAIKAASKVLDLPERADRKAVDRRAKEIAEGNWGSVATRKAVEDLTAAVMTAVMIPAIVTTTAS</sequence>
<reference evidence="5 6" key="1">
    <citation type="submission" date="2021-03" db="EMBL/GenBank/DDBJ databases">
        <title>Sequencing the genomes of 1000 actinobacteria strains.</title>
        <authorList>
            <person name="Klenk H.-P."/>
        </authorList>
    </citation>
    <scope>NUCLEOTIDE SEQUENCE [LARGE SCALE GENOMIC DNA]</scope>
    <source>
        <strain evidence="5 6">DSM 45510</strain>
    </source>
</reference>
<dbReference type="Pfam" id="PF05719">
    <property type="entry name" value="GPP34"/>
    <property type="match status" value="1"/>
</dbReference>
<keyword evidence="6" id="KW-1185">Reference proteome</keyword>
<evidence type="ECO:0008006" key="7">
    <source>
        <dbReference type="Google" id="ProtNLM"/>
    </source>
</evidence>
<dbReference type="RefSeq" id="WP_209664869.1">
    <property type="nucleotide sequence ID" value="NZ_JAGGMS010000001.1"/>
</dbReference>
<evidence type="ECO:0000256" key="2">
    <source>
        <dbReference type="ARBA" id="ARBA00023034"/>
    </source>
</evidence>
<gene>
    <name evidence="5" type="ORF">JOM49_002978</name>
</gene>
<dbReference type="EMBL" id="JAGGMS010000001">
    <property type="protein sequence ID" value="MBP2181452.1"/>
    <property type="molecule type" value="Genomic_DNA"/>
</dbReference>
<comment type="caution">
    <text evidence="5">The sequence shown here is derived from an EMBL/GenBank/DDBJ whole genome shotgun (WGS) entry which is preliminary data.</text>
</comment>
<organism evidence="5 6">
    <name type="scientific">Amycolatopsis magusensis</name>
    <dbReference type="NCBI Taxonomy" id="882444"/>
    <lineage>
        <taxon>Bacteria</taxon>
        <taxon>Bacillati</taxon>
        <taxon>Actinomycetota</taxon>
        <taxon>Actinomycetes</taxon>
        <taxon>Pseudonocardiales</taxon>
        <taxon>Pseudonocardiaceae</taxon>
        <taxon>Amycolatopsis</taxon>
    </lineage>
</organism>
<evidence type="ECO:0000256" key="1">
    <source>
        <dbReference type="ARBA" id="ARBA00004255"/>
    </source>
</evidence>
<keyword evidence="2" id="KW-0333">Golgi apparatus</keyword>
<dbReference type="PANTHER" id="PTHR12704:SF2">
    <property type="entry name" value="GOLGI PHOSPHOPROTEIN 3 HOMOLOG SAURON"/>
    <property type="match status" value="1"/>
</dbReference>
<accession>A0ABS4PPU3</accession>
<dbReference type="PANTHER" id="PTHR12704">
    <property type="entry name" value="TRANS-GOLGI PROTEIN GMX33"/>
    <property type="match status" value="1"/>
</dbReference>